<evidence type="ECO:0000256" key="2">
    <source>
        <dbReference type="SAM" id="MobiDB-lite"/>
    </source>
</evidence>
<feature type="region of interest" description="Disordered" evidence="2">
    <location>
        <begin position="207"/>
        <end position="229"/>
    </location>
</feature>
<dbReference type="RefSeq" id="WP_031391030.1">
    <property type="nucleotide sequence ID" value="NZ_JPNB01000002.1"/>
</dbReference>
<feature type="region of interest" description="Disordered" evidence="2">
    <location>
        <begin position="98"/>
        <end position="118"/>
    </location>
</feature>
<gene>
    <name evidence="3" type="ORF">EDD76_107226</name>
</gene>
<dbReference type="EMBL" id="SLUO01000007">
    <property type="protein sequence ID" value="TCL58110.1"/>
    <property type="molecule type" value="Genomic_DNA"/>
</dbReference>
<evidence type="ECO:0000256" key="1">
    <source>
        <dbReference type="SAM" id="Coils"/>
    </source>
</evidence>
<dbReference type="AlphaFoldDB" id="A0A4R1QYR8"/>
<name>A0A4R1QYR8_9FIRM</name>
<proteinExistence type="predicted"/>
<feature type="compositionally biased region" description="Low complexity" evidence="2">
    <location>
        <begin position="162"/>
        <end position="176"/>
    </location>
</feature>
<comment type="caution">
    <text evidence="3">The sequence shown here is derived from an EMBL/GenBank/DDBJ whole genome shotgun (WGS) entry which is preliminary data.</text>
</comment>
<dbReference type="STRING" id="1469948.GCA_000732725_02346"/>
<dbReference type="Proteomes" id="UP000295718">
    <property type="component" value="Unassembled WGS sequence"/>
</dbReference>
<feature type="coiled-coil region" evidence="1">
    <location>
        <begin position="10"/>
        <end position="97"/>
    </location>
</feature>
<keyword evidence="1" id="KW-0175">Coiled coil</keyword>
<protein>
    <submittedName>
        <fullName evidence="3">Uncharacterized protein</fullName>
    </submittedName>
</protein>
<reference evidence="3 4" key="1">
    <citation type="submission" date="2019-03" db="EMBL/GenBank/DDBJ databases">
        <title>Genomic Encyclopedia of Type Strains, Phase IV (KMG-IV): sequencing the most valuable type-strain genomes for metagenomic binning, comparative biology and taxonomic classification.</title>
        <authorList>
            <person name="Goeker M."/>
        </authorList>
    </citation>
    <scope>NUCLEOTIDE SEQUENCE [LARGE SCALE GENOMIC DNA]</scope>
    <source>
        <strain evidence="3 4">DSM 100556</strain>
    </source>
</reference>
<organism evidence="3 4">
    <name type="scientific">Kineothrix alysoides</name>
    <dbReference type="NCBI Taxonomy" id="1469948"/>
    <lineage>
        <taxon>Bacteria</taxon>
        <taxon>Bacillati</taxon>
        <taxon>Bacillota</taxon>
        <taxon>Clostridia</taxon>
        <taxon>Lachnospirales</taxon>
        <taxon>Lachnospiraceae</taxon>
        <taxon>Kineothrix</taxon>
    </lineage>
</organism>
<dbReference type="OrthoDB" id="10020165at2"/>
<accession>A0A4R1QYR8</accession>
<evidence type="ECO:0000313" key="3">
    <source>
        <dbReference type="EMBL" id="TCL58110.1"/>
    </source>
</evidence>
<feature type="region of interest" description="Disordered" evidence="2">
    <location>
        <begin position="154"/>
        <end position="194"/>
    </location>
</feature>
<keyword evidence="4" id="KW-1185">Reference proteome</keyword>
<evidence type="ECO:0000313" key="4">
    <source>
        <dbReference type="Proteomes" id="UP000295718"/>
    </source>
</evidence>
<sequence>MKKSLFGYNISEADITLNALREENESLNASIIALKTQIKNSTSEENVKLSLLQNEIIKNKEALQNALDEKRVLLSQIAVLSGDAGELRKENEALRSEMATRAQATETRVADEASDVDADTLTGNVEASAAETSRESDKAPSQKTTVAFHRQLQHHTQKQQNVSSVASSAKASVPPKQRQKPKNVPGLGSEGQQGHFVSAVLKDIAGVSKKITREGQNITKSIKRTSPKK</sequence>